<protein>
    <recommendedName>
        <fullName evidence="5">RING-type domain-containing protein</fullName>
    </recommendedName>
</protein>
<gene>
    <name evidence="6" type="ORF">BC936DRAFT_138012</name>
</gene>
<keyword evidence="1" id="KW-0479">Metal-binding</keyword>
<keyword evidence="2 4" id="KW-0863">Zinc-finger</keyword>
<dbReference type="InterPro" id="IPR001841">
    <property type="entry name" value="Znf_RING"/>
</dbReference>
<keyword evidence="7" id="KW-1185">Reference proteome</keyword>
<dbReference type="InterPro" id="IPR027370">
    <property type="entry name" value="Znf-RING_euk"/>
</dbReference>
<evidence type="ECO:0000256" key="4">
    <source>
        <dbReference type="PROSITE-ProRule" id="PRU00175"/>
    </source>
</evidence>
<dbReference type="Proteomes" id="UP000268093">
    <property type="component" value="Unassembled WGS sequence"/>
</dbReference>
<evidence type="ECO:0000313" key="6">
    <source>
        <dbReference type="EMBL" id="RUP50705.1"/>
    </source>
</evidence>
<dbReference type="Pfam" id="PF13445">
    <property type="entry name" value="zf-RING_UBOX"/>
    <property type="match status" value="1"/>
</dbReference>
<evidence type="ECO:0000256" key="2">
    <source>
        <dbReference type="ARBA" id="ARBA00022771"/>
    </source>
</evidence>
<dbReference type="SUPFAM" id="SSF57850">
    <property type="entry name" value="RING/U-box"/>
    <property type="match status" value="1"/>
</dbReference>
<evidence type="ECO:0000313" key="7">
    <source>
        <dbReference type="Proteomes" id="UP000268093"/>
    </source>
</evidence>
<sequence>MSTRLQYNLTREREARRRQQELSDLMAARQIQDVWNQEDKLANRRQEEQDKIIALKVTCPICLEQFVNPKAVIYCGHTICGSCFEAYCKTSMKNEQIQCHYYRCLLLIPVFTQPSCSSIRFHSD</sequence>
<dbReference type="OrthoDB" id="5951558at2759"/>
<evidence type="ECO:0000256" key="1">
    <source>
        <dbReference type="ARBA" id="ARBA00022723"/>
    </source>
</evidence>
<keyword evidence="3" id="KW-0862">Zinc</keyword>
<accession>A0A433DIT6</accession>
<feature type="domain" description="RING-type" evidence="5">
    <location>
        <begin position="59"/>
        <end position="103"/>
    </location>
</feature>
<dbReference type="EMBL" id="RBNI01001233">
    <property type="protein sequence ID" value="RUP50705.1"/>
    <property type="molecule type" value="Genomic_DNA"/>
</dbReference>
<comment type="caution">
    <text evidence="6">The sequence shown here is derived from an EMBL/GenBank/DDBJ whole genome shotgun (WGS) entry which is preliminary data.</text>
</comment>
<evidence type="ECO:0000259" key="5">
    <source>
        <dbReference type="PROSITE" id="PS50089"/>
    </source>
</evidence>
<dbReference type="GO" id="GO:0008270">
    <property type="term" value="F:zinc ion binding"/>
    <property type="evidence" value="ECO:0007669"/>
    <property type="project" value="UniProtKB-KW"/>
</dbReference>
<dbReference type="Gene3D" id="3.30.40.10">
    <property type="entry name" value="Zinc/RING finger domain, C3HC4 (zinc finger)"/>
    <property type="match status" value="1"/>
</dbReference>
<proteinExistence type="predicted"/>
<reference evidence="6 7" key="1">
    <citation type="journal article" date="2018" name="New Phytol.">
        <title>Phylogenomics of Endogonaceae and evolution of mycorrhizas within Mucoromycota.</title>
        <authorList>
            <person name="Chang Y."/>
            <person name="Desiro A."/>
            <person name="Na H."/>
            <person name="Sandor L."/>
            <person name="Lipzen A."/>
            <person name="Clum A."/>
            <person name="Barry K."/>
            <person name="Grigoriev I.V."/>
            <person name="Martin F.M."/>
            <person name="Stajich J.E."/>
            <person name="Smith M.E."/>
            <person name="Bonito G."/>
            <person name="Spatafora J.W."/>
        </authorList>
    </citation>
    <scope>NUCLEOTIDE SEQUENCE [LARGE SCALE GENOMIC DNA]</scope>
    <source>
        <strain evidence="6 7">GMNB39</strain>
    </source>
</reference>
<organism evidence="6 7">
    <name type="scientific">Jimgerdemannia flammicorona</name>
    <dbReference type="NCBI Taxonomy" id="994334"/>
    <lineage>
        <taxon>Eukaryota</taxon>
        <taxon>Fungi</taxon>
        <taxon>Fungi incertae sedis</taxon>
        <taxon>Mucoromycota</taxon>
        <taxon>Mucoromycotina</taxon>
        <taxon>Endogonomycetes</taxon>
        <taxon>Endogonales</taxon>
        <taxon>Endogonaceae</taxon>
        <taxon>Jimgerdemannia</taxon>
    </lineage>
</organism>
<dbReference type="PROSITE" id="PS50089">
    <property type="entry name" value="ZF_RING_2"/>
    <property type="match status" value="1"/>
</dbReference>
<name>A0A433DIT6_9FUNG</name>
<dbReference type="InterPro" id="IPR013083">
    <property type="entry name" value="Znf_RING/FYVE/PHD"/>
</dbReference>
<evidence type="ECO:0000256" key="3">
    <source>
        <dbReference type="ARBA" id="ARBA00022833"/>
    </source>
</evidence>
<dbReference type="AlphaFoldDB" id="A0A433DIT6"/>